<dbReference type="PANTHER" id="PTHR10961">
    <property type="entry name" value="PEROXISOMAL SARCOSINE OXIDASE"/>
    <property type="match status" value="1"/>
</dbReference>
<dbReference type="PANTHER" id="PTHR10961:SF7">
    <property type="entry name" value="FAD DEPENDENT OXIDOREDUCTASE DOMAIN-CONTAINING PROTEIN"/>
    <property type="match status" value="1"/>
</dbReference>
<dbReference type="InterPro" id="IPR006076">
    <property type="entry name" value="FAD-dep_OxRdtase"/>
</dbReference>
<feature type="domain" description="FAD dependent oxidoreductase" evidence="5">
    <location>
        <begin position="28"/>
        <end position="109"/>
    </location>
</feature>
<comment type="caution">
    <text evidence="6">The sequence shown here is derived from an EMBL/GenBank/DDBJ whole genome shotgun (WGS) entry which is preliminary data.</text>
</comment>
<name>A0A937X4E5_9BACT</name>
<dbReference type="Pfam" id="PF01266">
    <property type="entry name" value="DAO"/>
    <property type="match status" value="1"/>
</dbReference>
<evidence type="ECO:0000256" key="4">
    <source>
        <dbReference type="ARBA" id="ARBA00023002"/>
    </source>
</evidence>
<gene>
    <name evidence="6" type="ORF">FJZ00_10800</name>
</gene>
<dbReference type="InterPro" id="IPR036188">
    <property type="entry name" value="FAD/NAD-bd_sf"/>
</dbReference>
<keyword evidence="4" id="KW-0560">Oxidoreductase</keyword>
<dbReference type="EMBL" id="VGJX01000660">
    <property type="protein sequence ID" value="MBM3275633.1"/>
    <property type="molecule type" value="Genomic_DNA"/>
</dbReference>
<keyword evidence="2" id="KW-0285">Flavoprotein</keyword>
<protein>
    <submittedName>
        <fullName evidence="6">FAD-dependent oxidoreductase</fullName>
    </submittedName>
</protein>
<evidence type="ECO:0000313" key="7">
    <source>
        <dbReference type="Proteomes" id="UP000703893"/>
    </source>
</evidence>
<dbReference type="GO" id="GO:0050660">
    <property type="term" value="F:flavin adenine dinucleotide binding"/>
    <property type="evidence" value="ECO:0007669"/>
    <property type="project" value="InterPro"/>
</dbReference>
<dbReference type="Gene3D" id="3.50.50.60">
    <property type="entry name" value="FAD/NAD(P)-binding domain"/>
    <property type="match status" value="1"/>
</dbReference>
<evidence type="ECO:0000256" key="2">
    <source>
        <dbReference type="ARBA" id="ARBA00022630"/>
    </source>
</evidence>
<reference evidence="6 7" key="1">
    <citation type="submission" date="2019-03" db="EMBL/GenBank/DDBJ databases">
        <title>Lake Tanganyika Metagenome-Assembled Genomes (MAGs).</title>
        <authorList>
            <person name="Tran P."/>
        </authorList>
    </citation>
    <scope>NUCLEOTIDE SEQUENCE [LARGE SCALE GENOMIC DNA]</scope>
    <source>
        <strain evidence="6">K_DeepCast_65m_m2_236</strain>
    </source>
</reference>
<organism evidence="6 7">
    <name type="scientific">Candidatus Tanganyikabacteria bacterium</name>
    <dbReference type="NCBI Taxonomy" id="2961651"/>
    <lineage>
        <taxon>Bacteria</taxon>
        <taxon>Bacillati</taxon>
        <taxon>Candidatus Sericytochromatia</taxon>
        <taxon>Candidatus Tanganyikabacteria</taxon>
    </lineage>
</organism>
<evidence type="ECO:0000313" key="6">
    <source>
        <dbReference type="EMBL" id="MBM3275633.1"/>
    </source>
</evidence>
<dbReference type="Proteomes" id="UP000703893">
    <property type="component" value="Unassembled WGS sequence"/>
</dbReference>
<dbReference type="SUPFAM" id="SSF51905">
    <property type="entry name" value="FAD/NAD(P)-binding domain"/>
    <property type="match status" value="1"/>
</dbReference>
<evidence type="ECO:0000256" key="1">
    <source>
        <dbReference type="ARBA" id="ARBA00001974"/>
    </source>
</evidence>
<feature type="non-terminal residue" evidence="6">
    <location>
        <position position="1"/>
    </location>
</feature>
<evidence type="ECO:0000259" key="5">
    <source>
        <dbReference type="Pfam" id="PF01266"/>
    </source>
</evidence>
<dbReference type="SUPFAM" id="SSF54373">
    <property type="entry name" value="FAD-linked reductases, C-terminal domain"/>
    <property type="match status" value="1"/>
</dbReference>
<dbReference type="Gene3D" id="3.30.9.10">
    <property type="entry name" value="D-Amino Acid Oxidase, subunit A, domain 2"/>
    <property type="match status" value="1"/>
</dbReference>
<keyword evidence="3" id="KW-0274">FAD</keyword>
<dbReference type="GO" id="GO:0008115">
    <property type="term" value="F:sarcosine oxidase activity"/>
    <property type="evidence" value="ECO:0007669"/>
    <property type="project" value="TreeGrafter"/>
</dbReference>
<dbReference type="InterPro" id="IPR045170">
    <property type="entry name" value="MTOX"/>
</dbReference>
<comment type="cofactor">
    <cofactor evidence="1">
        <name>FAD</name>
        <dbReference type="ChEBI" id="CHEBI:57692"/>
    </cofactor>
</comment>
<proteinExistence type="predicted"/>
<dbReference type="AlphaFoldDB" id="A0A937X4E5"/>
<evidence type="ECO:0000256" key="3">
    <source>
        <dbReference type="ARBA" id="ARBA00022827"/>
    </source>
</evidence>
<accession>A0A937X4E5</accession>
<sequence>AMYGFPAHGEAPGVKVALHAPGRSIDPDHPGSDADPDHVAMLQHYLRDRIPDLGDGEVVATKTCIYTNTPDSDFVIDAVPGLPGAYFATACSGHGFKFSILVGKILTELLEGQGRNRDLARFRLARFAGRMEHV</sequence>